<comment type="function">
    <text evidence="11">Part of the high-affinity ATP-driven potassium transport (or Kdp) system, which catalyzes the hydrolysis of ATP coupled with the electrogenic transport of potassium into the cytoplasm. This subunit acts as a catalytic chaperone that increases the ATP-binding affinity of the ATP-hydrolyzing subunit KdpB by the formation of a transient KdpB/KdpC/ATP ternary complex.</text>
</comment>
<keyword evidence="3 11" id="KW-0633">Potassium transport</keyword>
<evidence type="ECO:0000256" key="4">
    <source>
        <dbReference type="ARBA" id="ARBA00022692"/>
    </source>
</evidence>
<dbReference type="GO" id="GO:0005524">
    <property type="term" value="F:ATP binding"/>
    <property type="evidence" value="ECO:0007669"/>
    <property type="project" value="UniProtKB-UniRule"/>
</dbReference>
<evidence type="ECO:0000256" key="6">
    <source>
        <dbReference type="ARBA" id="ARBA00022840"/>
    </source>
</evidence>
<keyword evidence="8 11" id="KW-1133">Transmembrane helix</keyword>
<evidence type="ECO:0000313" key="12">
    <source>
        <dbReference type="EMBL" id="SEA47893.1"/>
    </source>
</evidence>
<keyword evidence="4 11" id="KW-0812">Transmembrane</keyword>
<evidence type="ECO:0000256" key="8">
    <source>
        <dbReference type="ARBA" id="ARBA00022989"/>
    </source>
</evidence>
<dbReference type="PIRSF" id="PIRSF001296">
    <property type="entry name" value="K_ATPase_KdpC"/>
    <property type="match status" value="1"/>
</dbReference>
<gene>
    <name evidence="11" type="primary">kdpC</name>
    <name evidence="12" type="ORF">SAMN04488525_103197</name>
</gene>
<organism evidence="12 13">
    <name type="scientific">Trichococcus collinsii</name>
    <dbReference type="NCBI Taxonomy" id="157076"/>
    <lineage>
        <taxon>Bacteria</taxon>
        <taxon>Bacillati</taxon>
        <taxon>Bacillota</taxon>
        <taxon>Bacilli</taxon>
        <taxon>Lactobacillales</taxon>
        <taxon>Carnobacteriaceae</taxon>
        <taxon>Trichococcus</taxon>
    </lineage>
</organism>
<keyword evidence="2 11" id="KW-1003">Cell membrane</keyword>
<evidence type="ECO:0000256" key="2">
    <source>
        <dbReference type="ARBA" id="ARBA00022475"/>
    </source>
</evidence>
<keyword evidence="7 11" id="KW-0630">Potassium</keyword>
<dbReference type="HAMAP" id="MF_00276">
    <property type="entry name" value="KdpC"/>
    <property type="match status" value="1"/>
</dbReference>
<evidence type="ECO:0000256" key="10">
    <source>
        <dbReference type="ARBA" id="ARBA00023136"/>
    </source>
</evidence>
<keyword evidence="10 11" id="KW-0472">Membrane</keyword>
<sequence length="185" mass="19607">MKKFSTSIRVLAVFTVICGIMYPAAITGISQLLFQDKANGSMITIETQEGSEALVGSSLLGQVFTEPQYLIGRPQTVSNAAPSSGDQAAAVAERIDFWEALAPLNEADIPMELVTASASGVDPHISPEAAAYQVERIAAERGMDSERVQAIIDEKTSGRAFFVFGEPAVNVLEVNLALDEASAAE</sequence>
<accession>A0AB38A098</accession>
<evidence type="ECO:0000256" key="5">
    <source>
        <dbReference type="ARBA" id="ARBA00022741"/>
    </source>
</evidence>
<keyword evidence="9 11" id="KW-0406">Ion transport</keyword>
<dbReference type="GO" id="GO:0005886">
    <property type="term" value="C:plasma membrane"/>
    <property type="evidence" value="ECO:0007669"/>
    <property type="project" value="UniProtKB-SubCell"/>
</dbReference>
<dbReference type="PANTHER" id="PTHR30042:SF2">
    <property type="entry name" value="POTASSIUM-TRANSPORTING ATPASE KDPC SUBUNIT"/>
    <property type="match status" value="1"/>
</dbReference>
<dbReference type="PANTHER" id="PTHR30042">
    <property type="entry name" value="POTASSIUM-TRANSPORTING ATPASE C CHAIN"/>
    <property type="match status" value="1"/>
</dbReference>
<evidence type="ECO:0000256" key="9">
    <source>
        <dbReference type="ARBA" id="ARBA00023065"/>
    </source>
</evidence>
<keyword evidence="5 11" id="KW-0547">Nucleotide-binding</keyword>
<evidence type="ECO:0000256" key="1">
    <source>
        <dbReference type="ARBA" id="ARBA00022448"/>
    </source>
</evidence>
<dbReference type="Pfam" id="PF02669">
    <property type="entry name" value="KdpC"/>
    <property type="match status" value="1"/>
</dbReference>
<dbReference type="GO" id="GO:0008556">
    <property type="term" value="F:P-type potassium transmembrane transporter activity"/>
    <property type="evidence" value="ECO:0007669"/>
    <property type="project" value="InterPro"/>
</dbReference>
<name>A0AB38A098_9LACT</name>
<evidence type="ECO:0000256" key="3">
    <source>
        <dbReference type="ARBA" id="ARBA00022538"/>
    </source>
</evidence>
<comment type="subcellular location">
    <subcellularLocation>
        <location evidence="11">Cell membrane</location>
        <topology evidence="11">Single-pass membrane protein</topology>
    </subcellularLocation>
</comment>
<comment type="caution">
    <text evidence="12">The sequence shown here is derived from an EMBL/GenBank/DDBJ whole genome shotgun (WGS) entry which is preliminary data.</text>
</comment>
<protein>
    <recommendedName>
        <fullName evidence="11">Potassium-transporting ATPase KdpC subunit</fullName>
    </recommendedName>
    <alternativeName>
        <fullName evidence="11">ATP phosphohydrolase [potassium-transporting] C chain</fullName>
    </alternativeName>
    <alternativeName>
        <fullName evidence="11">Potassium-binding and translocating subunit C</fullName>
    </alternativeName>
    <alternativeName>
        <fullName evidence="11">Potassium-translocating ATPase C chain</fullName>
    </alternativeName>
</protein>
<evidence type="ECO:0000256" key="7">
    <source>
        <dbReference type="ARBA" id="ARBA00022958"/>
    </source>
</evidence>
<dbReference type="InterPro" id="IPR003820">
    <property type="entry name" value="KdpC"/>
</dbReference>
<proteinExistence type="inferred from homology"/>
<dbReference type="Proteomes" id="UP000199042">
    <property type="component" value="Unassembled WGS sequence"/>
</dbReference>
<comment type="subunit">
    <text evidence="11">The system is composed of three essential subunits: KdpA, KdpB and KdpC.</text>
</comment>
<keyword evidence="13" id="KW-1185">Reference proteome</keyword>
<evidence type="ECO:0000313" key="13">
    <source>
        <dbReference type="Proteomes" id="UP000199042"/>
    </source>
</evidence>
<evidence type="ECO:0000256" key="11">
    <source>
        <dbReference type="HAMAP-Rule" id="MF_00276"/>
    </source>
</evidence>
<keyword evidence="1 11" id="KW-0813">Transport</keyword>
<keyword evidence="6 11" id="KW-0067">ATP-binding</keyword>
<dbReference type="AlphaFoldDB" id="A0AB38A098"/>
<comment type="similarity">
    <text evidence="11">Belongs to the KdpC family.</text>
</comment>
<dbReference type="EMBL" id="FNQH01000003">
    <property type="protein sequence ID" value="SEA47893.1"/>
    <property type="molecule type" value="Genomic_DNA"/>
</dbReference>
<dbReference type="RefSeq" id="WP_086985678.1">
    <property type="nucleotide sequence ID" value="NZ_FJNA01000001.1"/>
</dbReference>
<reference evidence="12 13" key="1">
    <citation type="submission" date="2016-10" db="EMBL/GenBank/DDBJ databases">
        <authorList>
            <person name="Varghese N."/>
            <person name="Submissions S."/>
        </authorList>
    </citation>
    <scope>NUCLEOTIDE SEQUENCE [LARGE SCALE GENOMIC DNA]</scope>
    <source>
        <strain evidence="12 13">DSM 14526</strain>
    </source>
</reference>